<dbReference type="InterPro" id="IPR037171">
    <property type="entry name" value="NagB/RpiA_transferase-like"/>
</dbReference>
<proteinExistence type="inferred from homology"/>
<evidence type="ECO:0000256" key="4">
    <source>
        <dbReference type="ARBA" id="ARBA00023163"/>
    </source>
</evidence>
<evidence type="ECO:0000313" key="7">
    <source>
        <dbReference type="Proteomes" id="UP000199652"/>
    </source>
</evidence>
<dbReference type="Pfam" id="PF04198">
    <property type="entry name" value="Sugar-bind"/>
    <property type="match status" value="1"/>
</dbReference>
<sequence>MKKNIIDDERMMLRVSDLYYNHRLGQQDIALKLGISRPTISKLLKAARDVGIVQITVSDINGRKHYQMEQHLEEKFGLKEVFIVESKEDSLETKESIGEAAATFLSRIIKEGDTIGVSMGTTVASIAPHAQGTYHTGLTFLPLVGGIGTVENDLHSNYIAESLAKAFGGYYFPIHAPAMVSRIKTKTELMKENSIRRVFKKASHLDIALVGIGIPSAHSTMIKTGYFTPEMLAELKTQNICGDICMNFYDESGDIDRYEYNEKVIGINITALRQVSHSIGVCCGAEKGQAIHGAINGGFINVLITDYNAALALDSI</sequence>
<dbReference type="SUPFAM" id="SSF46785">
    <property type="entry name" value="Winged helix' DNA-binding domain"/>
    <property type="match status" value="1"/>
</dbReference>
<dbReference type="AlphaFoldDB" id="A0A1H3DSQ9"/>
<dbReference type="InterPro" id="IPR051054">
    <property type="entry name" value="SorC_transcr_regulators"/>
</dbReference>
<dbReference type="PANTHER" id="PTHR34294:SF1">
    <property type="entry name" value="TRANSCRIPTIONAL REGULATOR LSRR"/>
    <property type="match status" value="1"/>
</dbReference>
<dbReference type="OrthoDB" id="58802at2"/>
<evidence type="ECO:0000256" key="2">
    <source>
        <dbReference type="ARBA" id="ARBA00023015"/>
    </source>
</evidence>
<keyword evidence="2" id="KW-0805">Transcription regulation</keyword>
<keyword evidence="7" id="KW-1185">Reference proteome</keyword>
<keyword evidence="4" id="KW-0804">Transcription</keyword>
<dbReference type="InterPro" id="IPR007324">
    <property type="entry name" value="Sugar-bd_dom_put"/>
</dbReference>
<gene>
    <name evidence="6" type="ORF">SAMN04488579_105122</name>
</gene>
<name>A0A1H3DSQ9_EUBBA</name>
<dbReference type="STRING" id="1528.SAMN04488579_105122"/>
<dbReference type="RefSeq" id="WP_090244040.1">
    <property type="nucleotide sequence ID" value="NZ_FNOU01000005.1"/>
</dbReference>
<dbReference type="SUPFAM" id="SSF100950">
    <property type="entry name" value="NagB/RpiA/CoA transferase-like"/>
    <property type="match status" value="1"/>
</dbReference>
<evidence type="ECO:0000313" key="6">
    <source>
        <dbReference type="EMBL" id="SDX69436.1"/>
    </source>
</evidence>
<protein>
    <submittedName>
        <fullName evidence="6">DNA-binding transcriptional regulator LsrR, DeoR family</fullName>
    </submittedName>
</protein>
<evidence type="ECO:0000259" key="5">
    <source>
        <dbReference type="Pfam" id="PF04198"/>
    </source>
</evidence>
<organism evidence="6 7">
    <name type="scientific">Eubacterium barkeri</name>
    <name type="common">Clostridium barkeri</name>
    <dbReference type="NCBI Taxonomy" id="1528"/>
    <lineage>
        <taxon>Bacteria</taxon>
        <taxon>Bacillati</taxon>
        <taxon>Bacillota</taxon>
        <taxon>Clostridia</taxon>
        <taxon>Eubacteriales</taxon>
        <taxon>Eubacteriaceae</taxon>
        <taxon>Eubacterium</taxon>
    </lineage>
</organism>
<dbReference type="GO" id="GO:0030246">
    <property type="term" value="F:carbohydrate binding"/>
    <property type="evidence" value="ECO:0007669"/>
    <property type="project" value="InterPro"/>
</dbReference>
<dbReference type="Gene3D" id="1.10.10.60">
    <property type="entry name" value="Homeodomain-like"/>
    <property type="match status" value="1"/>
</dbReference>
<feature type="domain" description="Sugar-binding" evidence="5">
    <location>
        <begin position="66"/>
        <end position="313"/>
    </location>
</feature>
<reference evidence="7" key="1">
    <citation type="submission" date="2016-10" db="EMBL/GenBank/DDBJ databases">
        <authorList>
            <person name="Varghese N."/>
            <person name="Submissions S."/>
        </authorList>
    </citation>
    <scope>NUCLEOTIDE SEQUENCE [LARGE SCALE GENOMIC DNA]</scope>
    <source>
        <strain evidence="7">VPI 5359</strain>
    </source>
</reference>
<dbReference type="Gene3D" id="3.40.50.1360">
    <property type="match status" value="1"/>
</dbReference>
<dbReference type="InterPro" id="IPR036390">
    <property type="entry name" value="WH_DNA-bd_sf"/>
</dbReference>
<accession>A0A1H3DSQ9</accession>
<dbReference type="PANTHER" id="PTHR34294">
    <property type="entry name" value="TRANSCRIPTIONAL REGULATOR-RELATED"/>
    <property type="match status" value="1"/>
</dbReference>
<keyword evidence="3 6" id="KW-0238">DNA-binding</keyword>
<evidence type="ECO:0000256" key="1">
    <source>
        <dbReference type="ARBA" id="ARBA00010466"/>
    </source>
</evidence>
<dbReference type="Proteomes" id="UP000199652">
    <property type="component" value="Unassembled WGS sequence"/>
</dbReference>
<comment type="similarity">
    <text evidence="1">Belongs to the SorC transcriptional regulatory family.</text>
</comment>
<evidence type="ECO:0000256" key="3">
    <source>
        <dbReference type="ARBA" id="ARBA00023125"/>
    </source>
</evidence>
<dbReference type="GO" id="GO:0003677">
    <property type="term" value="F:DNA binding"/>
    <property type="evidence" value="ECO:0007669"/>
    <property type="project" value="UniProtKB-KW"/>
</dbReference>
<dbReference type="EMBL" id="FNOU01000005">
    <property type="protein sequence ID" value="SDX69436.1"/>
    <property type="molecule type" value="Genomic_DNA"/>
</dbReference>